<dbReference type="EMBL" id="JABWUV010000011">
    <property type="protein sequence ID" value="KAF6319721.1"/>
    <property type="molecule type" value="Genomic_DNA"/>
</dbReference>
<evidence type="ECO:0000313" key="1">
    <source>
        <dbReference type="EMBL" id="KAF6319721.1"/>
    </source>
</evidence>
<sequence>MGWTHPGSLPWFLPGWPTSRVPPRSNHALVGSFDLACALPQSGAPRGMAESGFGPILQASLGPHWCTNSCTGPLVQAVTNRWSVDHWWFMRSKRLATPALVQYNVHTSDSQVCVSSSDFYLEFQIFYNQLLSDIITWTFDREHKLVMAVGIALFIFSLPPNLLLSQSSHHSKQPCHPLSC</sequence>
<gene>
    <name evidence="1" type="ORF">mMyoMyo1_008460</name>
</gene>
<proteinExistence type="predicted"/>
<protein>
    <submittedName>
        <fullName evidence="1">Uncharacterized protein</fullName>
    </submittedName>
</protein>
<reference evidence="1 2" key="1">
    <citation type="journal article" date="2020" name="Nature">
        <title>Six reference-quality genomes reveal evolution of bat adaptations.</title>
        <authorList>
            <person name="Jebb D."/>
            <person name="Huang Z."/>
            <person name="Pippel M."/>
            <person name="Hughes G.M."/>
            <person name="Lavrichenko K."/>
            <person name="Devanna P."/>
            <person name="Winkler S."/>
            <person name="Jermiin L.S."/>
            <person name="Skirmuntt E.C."/>
            <person name="Katzourakis A."/>
            <person name="Burkitt-Gray L."/>
            <person name="Ray D.A."/>
            <person name="Sullivan K.A.M."/>
            <person name="Roscito J.G."/>
            <person name="Kirilenko B.M."/>
            <person name="Davalos L.M."/>
            <person name="Corthals A.P."/>
            <person name="Power M.L."/>
            <person name="Jones G."/>
            <person name="Ransome R.D."/>
            <person name="Dechmann D.K.N."/>
            <person name="Locatelli A.G."/>
            <person name="Puechmaille S.J."/>
            <person name="Fedrigo O."/>
            <person name="Jarvis E.D."/>
            <person name="Hiller M."/>
            <person name="Vernes S.C."/>
            <person name="Myers E.W."/>
            <person name="Teeling E.C."/>
        </authorList>
    </citation>
    <scope>NUCLEOTIDE SEQUENCE [LARGE SCALE GENOMIC DNA]</scope>
    <source>
        <strain evidence="1">MMyoMyo1</strain>
        <tissue evidence="1">Flight muscle</tissue>
    </source>
</reference>
<dbReference type="AlphaFoldDB" id="A0A7J7V3V5"/>
<keyword evidence="2" id="KW-1185">Reference proteome</keyword>
<organism evidence="1 2">
    <name type="scientific">Myotis myotis</name>
    <name type="common">Greater mouse-eared bat</name>
    <name type="synonym">Vespertilio myotis</name>
    <dbReference type="NCBI Taxonomy" id="51298"/>
    <lineage>
        <taxon>Eukaryota</taxon>
        <taxon>Metazoa</taxon>
        <taxon>Chordata</taxon>
        <taxon>Craniata</taxon>
        <taxon>Vertebrata</taxon>
        <taxon>Euteleostomi</taxon>
        <taxon>Mammalia</taxon>
        <taxon>Eutheria</taxon>
        <taxon>Laurasiatheria</taxon>
        <taxon>Chiroptera</taxon>
        <taxon>Yangochiroptera</taxon>
        <taxon>Vespertilionidae</taxon>
        <taxon>Myotis</taxon>
    </lineage>
</organism>
<name>A0A7J7V3V5_MYOMY</name>
<dbReference type="Proteomes" id="UP000527355">
    <property type="component" value="Unassembled WGS sequence"/>
</dbReference>
<comment type="caution">
    <text evidence="1">The sequence shown here is derived from an EMBL/GenBank/DDBJ whole genome shotgun (WGS) entry which is preliminary data.</text>
</comment>
<accession>A0A7J7V3V5</accession>
<evidence type="ECO:0000313" key="2">
    <source>
        <dbReference type="Proteomes" id="UP000527355"/>
    </source>
</evidence>